<feature type="region of interest" description="Disordered" evidence="4">
    <location>
        <begin position="128"/>
        <end position="162"/>
    </location>
</feature>
<dbReference type="Proteomes" id="UP000694429">
    <property type="component" value="Chromosome 17"/>
</dbReference>
<comment type="similarity">
    <text evidence="2">Belongs to the vinculin/alpha-catenin family.</text>
</comment>
<dbReference type="PANTHER" id="PTHR18914:SF30">
    <property type="entry name" value="VINCULIN_ALPHA-CATENIN FAMILY MEMBER 1"/>
    <property type="match status" value="1"/>
</dbReference>
<dbReference type="InterPro" id="IPR006077">
    <property type="entry name" value="Vinculin/catenin"/>
</dbReference>
<organism evidence="6 8">
    <name type="scientific">Canis lupus familiaris</name>
    <name type="common">Dog</name>
    <name type="synonym">Canis familiaris</name>
    <dbReference type="NCBI Taxonomy" id="9615"/>
    <lineage>
        <taxon>Eukaryota</taxon>
        <taxon>Metazoa</taxon>
        <taxon>Chordata</taxon>
        <taxon>Craniata</taxon>
        <taxon>Vertebrata</taxon>
        <taxon>Euteleostomi</taxon>
        <taxon>Mammalia</taxon>
        <taxon>Eutheria</taxon>
        <taxon>Laurasiatheria</taxon>
        <taxon>Carnivora</taxon>
        <taxon>Caniformia</taxon>
        <taxon>Canidae</taxon>
        <taxon>Canis</taxon>
    </lineage>
</organism>
<evidence type="ECO:0000256" key="3">
    <source>
        <dbReference type="ARBA" id="ARBA00022490"/>
    </source>
</evidence>
<dbReference type="Ensembl" id="ENSCAFT00000091024.2">
    <property type="protein sequence ID" value="ENSCAFP00000049017.1"/>
    <property type="gene ID" value="ENSCAFG00000031118.3"/>
</dbReference>
<dbReference type="Pfam" id="PF01044">
    <property type="entry name" value="Vinculin"/>
    <property type="match status" value="1"/>
</dbReference>
<proteinExistence type="inferred from homology"/>
<dbReference type="GO" id="GO:0051015">
    <property type="term" value="F:actin filament binding"/>
    <property type="evidence" value="ECO:0007669"/>
    <property type="project" value="InterPro"/>
</dbReference>
<dbReference type="InterPro" id="IPR036723">
    <property type="entry name" value="Alpha-catenin/vinculin-like_sf"/>
</dbReference>
<dbReference type="Ensembl" id="ENSCAFT00030007936.1">
    <property type="protein sequence ID" value="ENSCAFP00030006964.1"/>
    <property type="gene ID" value="ENSCAFG00030004295.1"/>
</dbReference>
<reference evidence="6" key="3">
    <citation type="submission" date="2025-05" db="UniProtKB">
        <authorList>
            <consortium name="Ensembl"/>
        </authorList>
    </citation>
    <scope>IDENTIFICATION</scope>
</reference>
<evidence type="ECO:0000313" key="5">
    <source>
        <dbReference type="Ensembl" id="ENSCAFP00000049017.1"/>
    </source>
</evidence>
<evidence type="ECO:0000313" key="7">
    <source>
        <dbReference type="Proteomes" id="UP000002254"/>
    </source>
</evidence>
<keyword evidence="3" id="KW-0963">Cytoplasm</keyword>
<evidence type="ECO:0000313" key="6">
    <source>
        <dbReference type="Ensembl" id="ENSCAFP00030006964.1"/>
    </source>
</evidence>
<name>A0A8C0M9Y2_CANLF</name>
<dbReference type="PANTHER" id="PTHR18914">
    <property type="entry name" value="ALPHA CATENIN"/>
    <property type="match status" value="1"/>
</dbReference>
<reference evidence="5 7" key="1">
    <citation type="journal article" date="2005" name="Nature">
        <title>Genome sequence, comparative analysis and haplotype structure of the domestic dog.</title>
        <authorList>
            <consortium name="Broad Sequencing Platform"/>
            <person name="Lindblad-Toh K."/>
            <person name="Wade C.M."/>
            <person name="Mikkelsen T.S."/>
            <person name="Karlsson E.K."/>
            <person name="Jaffe D.B."/>
            <person name="Kamal M."/>
            <person name="Clamp M."/>
            <person name="Chang J.L."/>
            <person name="Kulbokas E.J. III"/>
            <person name="Zody M.C."/>
            <person name="Mauceli E."/>
            <person name="Xie X."/>
            <person name="Breen M."/>
            <person name="Wayne R.K."/>
            <person name="Ostrander E.A."/>
            <person name="Ponting C.P."/>
            <person name="Galibert F."/>
            <person name="Smith D.R."/>
            <person name="DeJong P.J."/>
            <person name="Kirkness E."/>
            <person name="Alvarez P."/>
            <person name="Biagi T."/>
            <person name="Brockman W."/>
            <person name="Butler J."/>
            <person name="Chin C.W."/>
            <person name="Cook A."/>
            <person name="Cuff J."/>
            <person name="Daly M.J."/>
            <person name="DeCaprio D."/>
            <person name="Gnerre S."/>
            <person name="Grabherr M."/>
            <person name="Kellis M."/>
            <person name="Kleber M."/>
            <person name="Bardeleben C."/>
            <person name="Goodstadt L."/>
            <person name="Heger A."/>
            <person name="Hitte C."/>
            <person name="Kim L."/>
            <person name="Koepfli K.P."/>
            <person name="Parker H.G."/>
            <person name="Pollinger J.P."/>
            <person name="Searle S.M."/>
            <person name="Sutter N.B."/>
            <person name="Thomas R."/>
            <person name="Webber C."/>
            <person name="Baldwin J."/>
            <person name="Abebe A."/>
            <person name="Abouelleil A."/>
            <person name="Aftuck L."/>
            <person name="Ait-Zahra M."/>
            <person name="Aldredge T."/>
            <person name="Allen N."/>
            <person name="An P."/>
            <person name="Anderson S."/>
            <person name="Antoine C."/>
            <person name="Arachchi H."/>
            <person name="Aslam A."/>
            <person name="Ayotte L."/>
            <person name="Bachantsang P."/>
            <person name="Barry A."/>
            <person name="Bayul T."/>
            <person name="Benamara M."/>
            <person name="Berlin A."/>
            <person name="Bessette D."/>
            <person name="Blitshteyn B."/>
            <person name="Bloom T."/>
            <person name="Blye J."/>
            <person name="Boguslavskiy L."/>
            <person name="Bonnet C."/>
            <person name="Boukhgalter B."/>
            <person name="Brown A."/>
            <person name="Cahill P."/>
            <person name="Calixte N."/>
            <person name="Camarata J."/>
            <person name="Cheshatsang Y."/>
            <person name="Chu J."/>
            <person name="Citroen M."/>
            <person name="Collymore A."/>
            <person name="Cooke P."/>
            <person name="Dawoe T."/>
            <person name="Daza R."/>
            <person name="Decktor K."/>
            <person name="DeGray S."/>
            <person name="Dhargay N."/>
            <person name="Dooley K."/>
            <person name="Dooley K."/>
            <person name="Dorje P."/>
            <person name="Dorjee K."/>
            <person name="Dorris L."/>
            <person name="Duffey N."/>
            <person name="Dupes A."/>
            <person name="Egbiremolen O."/>
            <person name="Elong R."/>
            <person name="Falk J."/>
            <person name="Farina A."/>
            <person name="Faro S."/>
            <person name="Ferguson D."/>
            <person name="Ferreira P."/>
            <person name="Fisher S."/>
            <person name="FitzGerald M."/>
            <person name="Foley K."/>
            <person name="Foley C."/>
            <person name="Franke A."/>
            <person name="Friedrich D."/>
            <person name="Gage D."/>
            <person name="Garber M."/>
            <person name="Gearin G."/>
            <person name="Giannoukos G."/>
            <person name="Goode T."/>
            <person name="Goyette A."/>
            <person name="Graham J."/>
            <person name="Grandbois E."/>
            <person name="Gyaltsen K."/>
            <person name="Hafez N."/>
            <person name="Hagopian D."/>
            <person name="Hagos B."/>
            <person name="Hall J."/>
            <person name="Healy C."/>
            <person name="Hegarty R."/>
            <person name="Honan T."/>
            <person name="Horn A."/>
            <person name="Houde N."/>
            <person name="Hughes L."/>
            <person name="Hunnicutt L."/>
            <person name="Husby M."/>
            <person name="Jester B."/>
            <person name="Jones C."/>
            <person name="Kamat A."/>
            <person name="Kanga B."/>
            <person name="Kells C."/>
            <person name="Khazanovich D."/>
            <person name="Kieu A.C."/>
            <person name="Kisner P."/>
            <person name="Kumar M."/>
            <person name="Lance K."/>
            <person name="Landers T."/>
            <person name="Lara M."/>
            <person name="Lee W."/>
            <person name="Leger J.P."/>
            <person name="Lennon N."/>
            <person name="Leuper L."/>
            <person name="LeVine S."/>
            <person name="Liu J."/>
            <person name="Liu X."/>
            <person name="Lokyitsang Y."/>
            <person name="Lokyitsang T."/>
            <person name="Lui A."/>
            <person name="Macdonald J."/>
            <person name="Major J."/>
            <person name="Marabella R."/>
            <person name="Maru K."/>
            <person name="Matthews C."/>
            <person name="McDonough S."/>
            <person name="Mehta T."/>
            <person name="Meldrim J."/>
            <person name="Melnikov A."/>
            <person name="Meneus L."/>
            <person name="Mihalev A."/>
            <person name="Mihova T."/>
            <person name="Miller K."/>
            <person name="Mittelman R."/>
            <person name="Mlenga V."/>
            <person name="Mulrain L."/>
            <person name="Munson G."/>
            <person name="Navidi A."/>
            <person name="Naylor J."/>
            <person name="Nguyen T."/>
            <person name="Nguyen N."/>
            <person name="Nguyen C."/>
            <person name="Nguyen T."/>
            <person name="Nicol R."/>
            <person name="Norbu N."/>
            <person name="Norbu C."/>
            <person name="Novod N."/>
            <person name="Nyima T."/>
            <person name="Olandt P."/>
            <person name="O'Neill B."/>
            <person name="O'Neill K."/>
            <person name="Osman S."/>
            <person name="Oyono L."/>
            <person name="Patti C."/>
            <person name="Perrin D."/>
            <person name="Phunkhang P."/>
            <person name="Pierre F."/>
            <person name="Priest M."/>
            <person name="Rachupka A."/>
            <person name="Raghuraman S."/>
            <person name="Rameau R."/>
            <person name="Ray V."/>
            <person name="Raymond C."/>
            <person name="Rege F."/>
            <person name="Rise C."/>
            <person name="Rogers J."/>
            <person name="Rogov P."/>
            <person name="Sahalie J."/>
            <person name="Settipalli S."/>
            <person name="Sharpe T."/>
            <person name="Shea T."/>
            <person name="Sheehan M."/>
            <person name="Sherpa N."/>
            <person name="Shi J."/>
            <person name="Shih D."/>
            <person name="Sloan J."/>
            <person name="Smith C."/>
            <person name="Sparrow T."/>
            <person name="Stalker J."/>
            <person name="Stange-Thomann N."/>
            <person name="Stavropoulos S."/>
            <person name="Stone C."/>
            <person name="Stone S."/>
            <person name="Sykes S."/>
            <person name="Tchuinga P."/>
            <person name="Tenzing P."/>
            <person name="Tesfaye S."/>
            <person name="Thoulutsang D."/>
            <person name="Thoulutsang Y."/>
            <person name="Topham K."/>
            <person name="Topping I."/>
            <person name="Tsamla T."/>
            <person name="Vassiliev H."/>
            <person name="Venkataraman V."/>
            <person name="Vo A."/>
            <person name="Wangchuk T."/>
            <person name="Wangdi T."/>
            <person name="Weiand M."/>
            <person name="Wilkinson J."/>
            <person name="Wilson A."/>
            <person name="Yadav S."/>
            <person name="Yang S."/>
            <person name="Yang X."/>
            <person name="Young G."/>
            <person name="Yu Q."/>
            <person name="Zainoun J."/>
            <person name="Zembek L."/>
            <person name="Zimmer A."/>
            <person name="Lander E.S."/>
        </authorList>
    </citation>
    <scope>NUCLEOTIDE SEQUENCE [LARGE SCALE GENOMIC DNA]</scope>
    <source>
        <strain evidence="5">Boxer</strain>
    </source>
</reference>
<comment type="subcellular location">
    <subcellularLocation>
        <location evidence="1">Cytoplasm</location>
    </subcellularLocation>
</comment>
<sequence length="352" mass="39080">MESFLSEDIGSMIQNKAIERIISPMTVQLCHLIILMERKDKEIEAFACLEKMAEELAQASEDFVQVAKRLAGDSEEEWLWEEMGPAAESLILSGRNIMLVAQKLHLQPECQSYQEELVTTAQQILVDTTKEQPDSPASSSPGAQALLGPAPDQLLPEDGSADGGSRIIQITHEMAAEVLLMAQSLRKRGPILTKDQLITSAKKIATSGQNFARFIHIIAKNCIDQRYSQELLCVVEQIQMMSNQLRIISSVKASLVRSRSSEELLLENAQQLLQVVSKTVRTTEAASLRGLRQPSSDPEELEVAAFCMQWRRKLLGHRLRETSNLDCDELGLRKTSTKGPPTLAALVQEGFI</sequence>
<reference evidence="6" key="2">
    <citation type="submission" date="2019-03" db="EMBL/GenBank/DDBJ databases">
        <authorList>
            <person name="Warren W.C."/>
            <person name="Johnson G.S."/>
        </authorList>
    </citation>
    <scope>NUCLEOTIDE SEQUENCE [LARGE SCALE GENOMIC DNA]</scope>
    <source>
        <strain evidence="6">Basenji</strain>
    </source>
</reference>
<evidence type="ECO:0000313" key="8">
    <source>
        <dbReference type="Proteomes" id="UP000694429"/>
    </source>
</evidence>
<protein>
    <submittedName>
        <fullName evidence="6">Uncharacterized protein</fullName>
    </submittedName>
</protein>
<evidence type="ECO:0000256" key="4">
    <source>
        <dbReference type="SAM" id="MobiDB-lite"/>
    </source>
</evidence>
<dbReference type="GO" id="GO:0005737">
    <property type="term" value="C:cytoplasm"/>
    <property type="evidence" value="ECO:0007669"/>
    <property type="project" value="UniProtKB-SubCell"/>
</dbReference>
<dbReference type="Gene3D" id="1.20.120.230">
    <property type="entry name" value="Alpha-catenin/vinculin-like"/>
    <property type="match status" value="2"/>
</dbReference>
<dbReference type="SUPFAM" id="SSF47220">
    <property type="entry name" value="alpha-catenin/vinculin-like"/>
    <property type="match status" value="2"/>
</dbReference>
<dbReference type="GO" id="GO:0007155">
    <property type="term" value="P:cell adhesion"/>
    <property type="evidence" value="ECO:0007669"/>
    <property type="project" value="InterPro"/>
</dbReference>
<dbReference type="AlphaFoldDB" id="A0A8C0M9Y2"/>
<evidence type="ECO:0000256" key="2">
    <source>
        <dbReference type="ARBA" id="ARBA00008376"/>
    </source>
</evidence>
<evidence type="ECO:0000256" key="1">
    <source>
        <dbReference type="ARBA" id="ARBA00004496"/>
    </source>
</evidence>
<accession>A0A8C0M9Y2</accession>
<gene>
    <name evidence="5" type="primary">LOC102154778</name>
</gene>
<dbReference type="Proteomes" id="UP000002254">
    <property type="component" value="Chromosome 17"/>
</dbReference>